<reference evidence="3 4" key="1">
    <citation type="submission" date="2017-06" db="EMBL/GenBank/DDBJ databases">
        <title>Description of Avrilella dinanensis gen. nov. sp. nov.</title>
        <authorList>
            <person name="Leyer C."/>
            <person name="Sassi M."/>
            <person name="Minet J."/>
            <person name="Kayal S."/>
            <person name="Cattoir V."/>
        </authorList>
    </citation>
    <scope>NUCLEOTIDE SEQUENCE [LARGE SCALE GENOMIC DNA]</scope>
    <source>
        <strain evidence="3 4">UR159</strain>
    </source>
</reference>
<gene>
    <name evidence="3" type="ORF">CDL10_02805</name>
</gene>
<dbReference type="InterPro" id="IPR041700">
    <property type="entry name" value="OMP_b-brl_3"/>
</dbReference>
<dbReference type="Proteomes" id="UP000231960">
    <property type="component" value="Unassembled WGS sequence"/>
</dbReference>
<dbReference type="RefSeq" id="WP_100677133.1">
    <property type="nucleotide sequence ID" value="NZ_NIPO01000001.1"/>
</dbReference>
<name>A0A2M9R491_9FLAO</name>
<sequence length="697" mass="80413">MKKIILLPFLLFFVNIFAQNNSITKTEKDSLSTAVENLEEDILEELVIEFKRKIQLKQRAGKYEVNLEGTNFNQFADTWEGLKNIPLLQTFDNQSLKINGKTAIVEIDGIRTELNGEDLENYLRSLNPDTVSKIELTTNPGSMYDSAVGAVVNIILKNREQQYRFGINENAGFKTNPFSYTNINYSQNFKKLYFYTNYNFGYSTLSSNADTEIYTTANGIQKYTLKNDYISRSHNLQLNLVYALDKKNNFYFTSLYTNGNIDNDGAMVADFSHRNSGGKTNSDFLRLSQIWKSNLSDKLILKTGSYQIINTSETNFYATEYGINQQQQVENKTPIIIGFADLNLTSVLGVTDFGTRFHSIEQKNKNKAFTQDTNINAPFYYNEKVLSLYINHSYQISERKSIIAGIRTESTFSDYAFENNMLDKRLEDKQNYTNLLFNAGYYWNNENTYQSIAVRKQISRPNYAYINPFRSLNEDITQSAGDQDIVPALQYSLNYELMLNKFVFSLSGSYINNFISSFMEEENGIILTTYKNFDQVYFLNTGVEYNNHLLNGKWNIRPTLYFTLPKLIDDAYDIKKSSPIVSLGIQNVVDLGKNYMFTLYYNFNSSYKDGLIEHRQSQIVNTSFSKKINNFNFILYANDIFKSSKQGIKTLLDNYSYSSITYNDVRNVGLSVRYTFSGKAFKAKEVEQLRDNTLDRL</sequence>
<evidence type="ECO:0000256" key="1">
    <source>
        <dbReference type="SAM" id="SignalP"/>
    </source>
</evidence>
<keyword evidence="4" id="KW-1185">Reference proteome</keyword>
<dbReference type="EMBL" id="NIPO01000001">
    <property type="protein sequence ID" value="PJR03565.1"/>
    <property type="molecule type" value="Genomic_DNA"/>
</dbReference>
<keyword evidence="1" id="KW-0732">Signal</keyword>
<protein>
    <recommendedName>
        <fullName evidence="2">Outer membrane protein beta-barrel domain-containing protein</fullName>
    </recommendedName>
</protein>
<evidence type="ECO:0000313" key="3">
    <source>
        <dbReference type="EMBL" id="PJR03565.1"/>
    </source>
</evidence>
<evidence type="ECO:0000259" key="2">
    <source>
        <dbReference type="Pfam" id="PF14905"/>
    </source>
</evidence>
<dbReference type="SUPFAM" id="SSF56935">
    <property type="entry name" value="Porins"/>
    <property type="match status" value="1"/>
</dbReference>
<accession>A0A2M9R491</accession>
<dbReference type="OrthoDB" id="8764943at2"/>
<organism evidence="3 4">
    <name type="scientific">Avrilella dinanensis</name>
    <dbReference type="NCBI Taxonomy" id="2008672"/>
    <lineage>
        <taxon>Bacteria</taxon>
        <taxon>Pseudomonadati</taxon>
        <taxon>Bacteroidota</taxon>
        <taxon>Flavobacteriia</taxon>
        <taxon>Flavobacteriales</taxon>
        <taxon>Flavobacteriaceae</taxon>
        <taxon>Avrilella</taxon>
    </lineage>
</organism>
<feature type="domain" description="Outer membrane protein beta-barrel" evidence="2">
    <location>
        <begin position="361"/>
        <end position="674"/>
    </location>
</feature>
<proteinExistence type="predicted"/>
<comment type="caution">
    <text evidence="3">The sequence shown here is derived from an EMBL/GenBank/DDBJ whole genome shotgun (WGS) entry which is preliminary data.</text>
</comment>
<dbReference type="AlphaFoldDB" id="A0A2M9R491"/>
<feature type="signal peptide" evidence="1">
    <location>
        <begin position="1"/>
        <end position="18"/>
    </location>
</feature>
<feature type="chain" id="PRO_5014955188" description="Outer membrane protein beta-barrel domain-containing protein" evidence="1">
    <location>
        <begin position="19"/>
        <end position="697"/>
    </location>
</feature>
<evidence type="ECO:0000313" key="4">
    <source>
        <dbReference type="Proteomes" id="UP000231960"/>
    </source>
</evidence>
<dbReference type="Pfam" id="PF14905">
    <property type="entry name" value="OMP_b-brl_3"/>
    <property type="match status" value="1"/>
</dbReference>